<evidence type="ECO:0000259" key="4">
    <source>
        <dbReference type="PROSITE" id="PS50157"/>
    </source>
</evidence>
<evidence type="ECO:0000256" key="1">
    <source>
        <dbReference type="PROSITE-ProRule" id="PRU00042"/>
    </source>
</evidence>
<feature type="transmembrane region" description="Helical" evidence="3">
    <location>
        <begin position="560"/>
        <end position="585"/>
    </location>
</feature>
<dbReference type="PROSITE" id="PS50157">
    <property type="entry name" value="ZINC_FINGER_C2H2_2"/>
    <property type="match status" value="1"/>
</dbReference>
<dbReference type="Proteomes" id="UP001375240">
    <property type="component" value="Unassembled WGS sequence"/>
</dbReference>
<gene>
    <name evidence="5" type="ORF">TWF696_005462</name>
</gene>
<feature type="region of interest" description="Disordered" evidence="2">
    <location>
        <begin position="711"/>
        <end position="733"/>
    </location>
</feature>
<sequence>MDPTLYSEKVSAALPIADHAYGLRSIPLWRERVDSIRRRQACIPEYDPAGFWKNCHYGMGRDFNFPMYRIHIENTSSSSQPTGPSRLIRDSFGNGYFIWRDTLTADCIPQCRCQRLGDSTSDFAFIVVQRNNGHKVIVQDEALQDTLRAIVGMASMHIEDRGVSWPLADLLNKYNDLWDLYQAESSPLAGIYLGNGERSIVVRYDLLRSLELLVYDFVQDYDLIDVYGIQNHKTAARRQFKGVFDFFNNAMEHWGWKDRSYWRLAVNLWHAQTEWLRLTNIKQHEAHLQRGLRQTLEDVLKQKKAKKANEYMGAIDAQRIWLTLQSIKQDETRPQDELRQHLEDALNEQEEKVKKTKEYMRVAFTQQHHQLANNNIAKQLLDPFPGPVRAWRSGLAMLPKIPRGFILHDLPTVVIFLSVCWAISLTMDEYNEWHDNTFHRPYCEQFRDDLPRWRDLFRGEDRALFISIAQDIWKAQRVGSAPTNLDLDYDDLFKTAQDFLSSLADAVDNCFESTRPSVQFSQIESELPPLSRPSHSVPDSGKGKRDYGPQSGPPEQVSFWWDYVLTGLIFLMILTFLTCTCFWIFGPQRHLNTSESPELVGLLDLPGRGSPGPTGDCQLEHSSYRIDRTAIMDIQPVSVPALVVQPIPNVQPTHVNQDTDMSGQDGNSDNNNQPSASPESSSIGYPQFQETSEGFECPKCHELFSEKRNVKRHYQNKHGQRKPCSRCGKRFPPRYIKEHKSRCDQKQISRS</sequence>
<evidence type="ECO:0000256" key="2">
    <source>
        <dbReference type="SAM" id="MobiDB-lite"/>
    </source>
</evidence>
<feature type="region of interest" description="Disordered" evidence="2">
    <location>
        <begin position="521"/>
        <end position="551"/>
    </location>
</feature>
<proteinExistence type="predicted"/>
<keyword evidence="3" id="KW-0472">Membrane</keyword>
<dbReference type="Gene3D" id="3.30.160.60">
    <property type="entry name" value="Classic Zinc Finger"/>
    <property type="match status" value="1"/>
</dbReference>
<accession>A0AAV9V440</accession>
<keyword evidence="1" id="KW-0863">Zinc-finger</keyword>
<keyword evidence="1" id="KW-0862">Zinc</keyword>
<keyword evidence="1" id="KW-0479">Metal-binding</keyword>
<keyword evidence="6" id="KW-1185">Reference proteome</keyword>
<protein>
    <recommendedName>
        <fullName evidence="4">C2H2-type domain-containing protein</fullName>
    </recommendedName>
</protein>
<feature type="domain" description="C2H2-type" evidence="4">
    <location>
        <begin position="695"/>
        <end position="723"/>
    </location>
</feature>
<dbReference type="AlphaFoldDB" id="A0AAV9V440"/>
<comment type="caution">
    <text evidence="5">The sequence shown here is derived from an EMBL/GenBank/DDBJ whole genome shotgun (WGS) entry which is preliminary data.</text>
</comment>
<reference evidence="5 6" key="1">
    <citation type="submission" date="2019-10" db="EMBL/GenBank/DDBJ databases">
        <authorList>
            <person name="Palmer J.M."/>
        </authorList>
    </citation>
    <scope>NUCLEOTIDE SEQUENCE [LARGE SCALE GENOMIC DNA]</scope>
    <source>
        <strain evidence="5 6">TWF696</strain>
    </source>
</reference>
<feature type="region of interest" description="Disordered" evidence="2">
    <location>
        <begin position="651"/>
        <end position="687"/>
    </location>
</feature>
<organism evidence="5 6">
    <name type="scientific">Orbilia brochopaga</name>
    <dbReference type="NCBI Taxonomy" id="3140254"/>
    <lineage>
        <taxon>Eukaryota</taxon>
        <taxon>Fungi</taxon>
        <taxon>Dikarya</taxon>
        <taxon>Ascomycota</taxon>
        <taxon>Pezizomycotina</taxon>
        <taxon>Orbiliomycetes</taxon>
        <taxon>Orbiliales</taxon>
        <taxon>Orbiliaceae</taxon>
        <taxon>Orbilia</taxon>
    </lineage>
</organism>
<evidence type="ECO:0000256" key="3">
    <source>
        <dbReference type="SAM" id="Phobius"/>
    </source>
</evidence>
<name>A0AAV9V440_9PEZI</name>
<dbReference type="EMBL" id="JAVHNQ010000003">
    <property type="protein sequence ID" value="KAK6353499.1"/>
    <property type="molecule type" value="Genomic_DNA"/>
</dbReference>
<keyword evidence="3" id="KW-1133">Transmembrane helix</keyword>
<keyword evidence="3" id="KW-0812">Transmembrane</keyword>
<evidence type="ECO:0000313" key="5">
    <source>
        <dbReference type="EMBL" id="KAK6353499.1"/>
    </source>
</evidence>
<dbReference type="InterPro" id="IPR013087">
    <property type="entry name" value="Znf_C2H2_type"/>
</dbReference>
<evidence type="ECO:0000313" key="6">
    <source>
        <dbReference type="Proteomes" id="UP001375240"/>
    </source>
</evidence>
<dbReference type="PROSITE" id="PS00028">
    <property type="entry name" value="ZINC_FINGER_C2H2_1"/>
    <property type="match status" value="1"/>
</dbReference>
<dbReference type="GO" id="GO:0008270">
    <property type="term" value="F:zinc ion binding"/>
    <property type="evidence" value="ECO:0007669"/>
    <property type="project" value="UniProtKB-KW"/>
</dbReference>